<dbReference type="Pfam" id="PF18676">
    <property type="entry name" value="MBG_2"/>
    <property type="match status" value="28"/>
</dbReference>
<keyword evidence="2" id="KW-0964">Secreted</keyword>
<feature type="compositionally biased region" description="Polar residues" evidence="4">
    <location>
        <begin position="3357"/>
        <end position="3366"/>
    </location>
</feature>
<name>A0ABV1LPV3_9BURK</name>
<dbReference type="SMART" id="SM00912">
    <property type="entry name" value="Haemagg_act"/>
    <property type="match status" value="1"/>
</dbReference>
<dbReference type="Gene3D" id="2.160.20.10">
    <property type="entry name" value="Single-stranded right-handed beta-helix, Pectin lyase-like"/>
    <property type="match status" value="1"/>
</dbReference>
<feature type="region of interest" description="Disordered" evidence="4">
    <location>
        <begin position="3357"/>
        <end position="3387"/>
    </location>
</feature>
<feature type="compositionally biased region" description="Basic and acidic residues" evidence="4">
    <location>
        <begin position="3367"/>
        <end position="3379"/>
    </location>
</feature>
<feature type="chain" id="PRO_5045335095" evidence="5">
    <location>
        <begin position="30"/>
        <end position="3405"/>
    </location>
</feature>
<comment type="caution">
    <text evidence="7">The sequence shown here is derived from an EMBL/GenBank/DDBJ whole genome shotgun (WGS) entry which is preliminary data.</text>
</comment>
<gene>
    <name evidence="7" type="ORF">N0A02_17815</name>
</gene>
<evidence type="ECO:0000259" key="6">
    <source>
        <dbReference type="SMART" id="SM00912"/>
    </source>
</evidence>
<accession>A0ABV1LPV3</accession>
<organism evidence="7 8">
    <name type="scientific">Paraburkholderia acidicola</name>
    <dbReference type="NCBI Taxonomy" id="1912599"/>
    <lineage>
        <taxon>Bacteria</taxon>
        <taxon>Pseudomonadati</taxon>
        <taxon>Pseudomonadota</taxon>
        <taxon>Betaproteobacteria</taxon>
        <taxon>Burkholderiales</taxon>
        <taxon>Burkholderiaceae</taxon>
        <taxon>Paraburkholderia</taxon>
    </lineage>
</organism>
<dbReference type="Pfam" id="PF05860">
    <property type="entry name" value="TPS"/>
    <property type="match status" value="1"/>
</dbReference>
<comment type="subcellular location">
    <subcellularLocation>
        <location evidence="1">Secreted</location>
    </subcellularLocation>
</comment>
<dbReference type="NCBIfam" id="TIGR01901">
    <property type="entry name" value="adhes_NPXG"/>
    <property type="match status" value="1"/>
</dbReference>
<dbReference type="InterPro" id="IPR012334">
    <property type="entry name" value="Pectin_lyas_fold"/>
</dbReference>
<dbReference type="InterPro" id="IPR011050">
    <property type="entry name" value="Pectin_lyase_fold/virulence"/>
</dbReference>
<dbReference type="InterPro" id="IPR050909">
    <property type="entry name" value="Bact_Autotransporter_VF"/>
</dbReference>
<keyword evidence="8" id="KW-1185">Reference proteome</keyword>
<evidence type="ECO:0000256" key="4">
    <source>
        <dbReference type="SAM" id="MobiDB-lite"/>
    </source>
</evidence>
<dbReference type="PANTHER" id="PTHR12338:SF8">
    <property type="entry name" value="HEME_HEMOPEXIN-BINDING PROTEIN"/>
    <property type="match status" value="1"/>
</dbReference>
<dbReference type="InterPro" id="IPR008638">
    <property type="entry name" value="FhaB/CdiA-like_TPS"/>
</dbReference>
<dbReference type="PANTHER" id="PTHR12338">
    <property type="entry name" value="AUTOTRANSPORTER"/>
    <property type="match status" value="1"/>
</dbReference>
<dbReference type="InterPro" id="IPR041286">
    <property type="entry name" value="MBG_2"/>
</dbReference>
<evidence type="ECO:0000256" key="1">
    <source>
        <dbReference type="ARBA" id="ARBA00004613"/>
    </source>
</evidence>
<evidence type="ECO:0000313" key="7">
    <source>
        <dbReference type="EMBL" id="MEQ5841289.1"/>
    </source>
</evidence>
<dbReference type="Proteomes" id="UP001469089">
    <property type="component" value="Unassembled WGS sequence"/>
</dbReference>
<dbReference type="SUPFAM" id="SSF51126">
    <property type="entry name" value="Pectin lyase-like"/>
    <property type="match status" value="1"/>
</dbReference>
<reference evidence="7 8" key="1">
    <citation type="journal article" date="2024" name="Chem. Sci.">
        <title>Discovery of a lagriamide polyketide by integrated genome mining, isotopic labeling, and untargeted metabolomics.</title>
        <authorList>
            <person name="Fergusson C.H."/>
            <person name="Saulog J."/>
            <person name="Paulo B.S."/>
            <person name="Wilson D.M."/>
            <person name="Liu D.Y."/>
            <person name="Morehouse N.J."/>
            <person name="Waterworth S."/>
            <person name="Barkei J."/>
            <person name="Gray C.A."/>
            <person name="Kwan J.C."/>
            <person name="Eustaquio A.S."/>
            <person name="Linington R.G."/>
        </authorList>
    </citation>
    <scope>NUCLEOTIDE SEQUENCE [LARGE SCALE GENOMIC DNA]</scope>
    <source>
        <strain evidence="7 8">RL17-338-BIF-B</strain>
    </source>
</reference>
<evidence type="ECO:0000256" key="3">
    <source>
        <dbReference type="ARBA" id="ARBA00022729"/>
    </source>
</evidence>
<dbReference type="RefSeq" id="WP_349543225.1">
    <property type="nucleotide sequence ID" value="NZ_JAOALG010000001.1"/>
</dbReference>
<feature type="domain" description="Filamentous haemagglutinin FhaB/tRNA nuclease CdiA-like TPS" evidence="6">
    <location>
        <begin position="29"/>
        <end position="141"/>
    </location>
</feature>
<evidence type="ECO:0000256" key="2">
    <source>
        <dbReference type="ARBA" id="ARBA00022525"/>
    </source>
</evidence>
<sequence>MTTRNPRFVLHPLAHAVLLLVLLSGTAAAQSLPTGGSISAGNGRISQSGQTLTVDQGSPKLSINWNSFNIGAGQTVNFNQPGTSAIALNRVLGTDGSKIFGQLNANGQVFLINPNGVLFGRGAQVNVGGLVASTLGLSDQDFLAGRYRFSGSGASGTVLNQGNLHAADGGYIAMLGGQVDNEGLIQARLGSVALGAGQGITLNFAGDSLLNLQIDQGVAGALAQNGQLIQADGGSVWLTAKATDALLDTVVNNQGIIEARTLENHNGTITLLGNMDQGTVKVGGTLDASAPNGGNGGFIETSGHIVQVGDTARITTKAASGKTGQWLIDPTDYYIGNDPGNGSSFMTGATLSANLANTNMTIATLPGGSAPGDIYVQQAVNWSSGFSLDLEAYRNINVNANITNAGAGNIILRSDKTGTGIGTVIFNTGITAGTAGAISLYYNPTSYTAPTVYTGNISAGTLRAYMLVNNVTQLQAITNNLAGVYALSQNIDASVTSTWNSGAGFVPIGGGSNYFSGTLDGQGHVISNLFINLPSTNYVGLFGKLGGAANTGIISNLGIVNANITGYRFTGILAGYTSYGSVTNTYVTGALNSGDDYVGGLVGQSENGVFANVYSTASVSAPDTSGSGSDEIGGLIGAISNGSITNSYATGAVNGGDDYVGGLVGDARTSTITRSYATGSVQGATGSQATQYMGGLVGYSTANISDSYATGYVTGGYDSVGGFIGYNNGGTVTNSFSTGLVRSPATNVAGFIGYSSGGVTNSYWDTTTSGQTLAANNVATGITGQTTAQLQGGLPSGFNPAVWGIEPGISYGYLNWRFPTGPTIVSGMANTGGDNSALGVKLAGGGSVLENATTGANGYYYFAVDPRQGPVLTWLSGGTAVGNALTNIDAVGGNATGLNIVANNVTVYASDVATLSGIMAPPLGGLTAPGVLYTVDGSSLTLTSNINLNFTATTDLTIDRNITTTGTGTVLVKGSGALTLGAGTTMSSQATGNAVVLSAQTVFNNLSGAGAVSTGNGRWLIYSANPANDNFNNLNSANVAVWSSTYASQPPGGVTQTGNRYLFSIQPTLTFTSSNLGKTYGNTANVGSTYTVSGGFAETGVAGAYLGENPLNAFSGAPTLGSAGTLSSANVGGYQVNIAQGTVSALNGYALVFLSSGQLTVTPRPITLTGDQLSKIYGNTDPNLTYQITSGNLVGTDTLSGAAARLAGQNVGNYATSQGTLANSNYAITFVNGNLQITPRPITLTGDQLSKIYGNTDPNLTYQITGGNLVGTDTLSGAAARQTGENVGNYAINQGTVANSNYAITFVNGQLQITPRPITLTGDQLSKIYGNTDPNLTYQITGGNLVGTDTLSGTVTRQTGENVGNYAINQGTVANSNYAITFVNGQLQITQRPITLTGDQLSKIYGNTDPNLTYQITNGNLVGTDTLSGAAGRQAGENVGNYATSQGTIANGNYAITFVNGQLQITARPITLTGDQLSKIYGNTDPNLTYHVTSGNLVGTDTLGGVAARQAGENVGSYAISQGTLANSNYIITFVNGQLAVTPRPITLTGDQLSKIYGNTDPNLTYQVTTGNLVGTDTLSGAVTRQAGENVGNYLVSQGTLANSNYAITFVNGGLQITPRPITLTGAQLSKIYGNTDPNLTYQITGGNLVGTDALSGAVTRQAGENVGNYLVTQGTLANSNYAITFVNGGLQITPRPITLTGDQLSKVYGNTDPNLTYQITGGNLVGTDTLSGATTRQAGENVGNHLVTQGTLANSNYTITFVNGGLQITPRPITLTGDQLSKVYGNTDPNLTYQITSGNLVGTDAISGAATRQTGENVGNYAVNQGTLANSNYAITFVNGQLQITPRPITLTGDQLSKIYGNTDPNLTYQITAGNLVGTDTLSGAATRQAGENVGGYAINQGTLANSNYAITFVNGQLQITPRPITLTGDQLSKIYGNTDPNLTYQITSGNLVGSDTLSGATTRQTGENVGNYAINQGTLANGNYAITFVNGQLQITPRPITLTGDQLSKIYGNTDPNLTYQITAGNLVGTDALSGTATRQAGENVGGYAIGQGTLANSNYAITFVNGNLQITPRAITLTGDQLSKIYGNTDPNLTYQITNGNLVGTDALSGAVTRQAGENVGSYLVTQGTLANSNYAITFVNGGLQITPRPITLTGDQLSKIYGNTDPNLTYQITTGNLVGTDTLSGAATRQAGENVGNYTINQGTLANSNYAITFVNGQLQITPRSITLTGDQLSKIYGNTDPNLTYQITGGNLVGTDTLSGATTRQAGENVGNYLITQGTLANSNYAITFVNGGLQITPRPITLTGDQLSKIYGNTDPNLTYQITGGNLVGTDTLSGATTRQTGENVGSYLVTQGTLANSNYAITFVNGGLQITPRPITLTGDQLSKIYGNTDPNLTYQITTGNLVGTDALSGAATRQTGENVGSYLITQGTLANSNYAITFVNGGLQITPRPITLTGDQLSKIYGNTDPNLTYQVTTGNLIGTDTLSGTATRQTGENVGNYAINQGTLANSNYAITFVNGQLQITPRAITLTGDQLSKIYGNTDPNLAYQVTSGNLVGTDTLSGAATRQTGENVGNYAITQGTLANSNYTITFVNGQLQITPRAITLTGDQLSKIYGNTDPNLTYLITSGNLVGTDTLSGATTRQAGENVGGYAISQGTLANSNYTITFVNGQLQIIPRPITLTGDQLSKIYGNTDPNLTYQITGGNLVGTDTLSGATTRQTGENVGGYAIEQGTLANSNYAITFVNGQLQITPRPITLTGDQLGKIYGNTDPNLTYQITGGNLVGTDTLSGTATRQAGENVGNYAIEQGTLANSNYAITFVNGQLQITPRAITLTGDQLSKIYGNTDPNLAYQVTSGNLVGNDTLNGAATRQAGENVGNYTIGQGTLTNSNYTITFVNGQLQITPRPITVTGDQLGKIYGNTDPNLAYQVTSGNLLGNDTLNGAATRQAGENVGSYAISQGTLANSNYTITFVNGQLQITPRPITLTGDQLGKIYGNTDPNLTYQITSGNLVGSDTLSGAATRQAGENVGGYAIEQGTLGNSNYAITFVNGQLQITPRPITLTGDQLGKIYGNTDPNFTYQITNGNLIGTDTLSGAATRQAGENVGGYAIEQGTLANSNYAITFVNGQLQITPRPITLTGDQLSKIYGNTDPNFAYQITGGNLVGNDSLSGAATRQTGENVGNYAIGQGTLANSNYAITFVNGQLQITPATLTVRADNVTGYWGFLAPYSVTVSGLRYDDTATGVLGGRVIFTTNVGTPLPGQYVITPSGYSVLSPNYVLNYAAGTLQLLPSNPQVPGQPDKGYHGSIASLGGVLGQGGGSGFGGGALGQGSSSGVGGGVVGQGNAFGPNSFSNNAVAQSTDHEGKAHGEKGPQDANTGDRYINVINGGVRLPAGLMPL</sequence>
<evidence type="ECO:0000256" key="5">
    <source>
        <dbReference type="SAM" id="SignalP"/>
    </source>
</evidence>
<feature type="signal peptide" evidence="5">
    <location>
        <begin position="1"/>
        <end position="29"/>
    </location>
</feature>
<keyword evidence="3 5" id="KW-0732">Signal</keyword>
<proteinExistence type="predicted"/>
<dbReference type="Gene3D" id="2.160.20.110">
    <property type="match status" value="2"/>
</dbReference>
<evidence type="ECO:0000313" key="8">
    <source>
        <dbReference type="Proteomes" id="UP001469089"/>
    </source>
</evidence>
<dbReference type="EMBL" id="JAOALG010000001">
    <property type="protein sequence ID" value="MEQ5841289.1"/>
    <property type="molecule type" value="Genomic_DNA"/>
</dbReference>
<protein>
    <submittedName>
        <fullName evidence="7">Filamentous hemagglutinin N-terminal domain-containing protein</fullName>
    </submittedName>
</protein>